<organism evidence="1 2">
    <name type="scientific">Achromobacter pestifer</name>
    <dbReference type="NCBI Taxonomy" id="1353889"/>
    <lineage>
        <taxon>Bacteria</taxon>
        <taxon>Pseudomonadati</taxon>
        <taxon>Pseudomonadota</taxon>
        <taxon>Betaproteobacteria</taxon>
        <taxon>Burkholderiales</taxon>
        <taxon>Alcaligenaceae</taxon>
        <taxon>Achromobacter</taxon>
    </lineage>
</organism>
<gene>
    <name evidence="1" type="ORF">LMG3431_01276</name>
</gene>
<dbReference type="PIRSF" id="PIRSF008502">
    <property type="entry name" value="UCP008502"/>
    <property type="match status" value="1"/>
</dbReference>
<dbReference type="AlphaFoldDB" id="A0A6S6YUE9"/>
<dbReference type="Proteomes" id="UP000494108">
    <property type="component" value="Unassembled WGS sequence"/>
</dbReference>
<accession>A0A6S6YUE9</accession>
<protein>
    <recommendedName>
        <fullName evidence="3">DUF1697 domain-containing protein</fullName>
    </recommendedName>
</protein>
<dbReference type="Gene3D" id="3.30.70.1280">
    <property type="entry name" value="SP0830-like domains"/>
    <property type="match status" value="1"/>
</dbReference>
<dbReference type="EMBL" id="CADIJX010000001">
    <property type="protein sequence ID" value="CAB3631224.1"/>
    <property type="molecule type" value="Genomic_DNA"/>
</dbReference>
<evidence type="ECO:0000313" key="2">
    <source>
        <dbReference type="Proteomes" id="UP000494108"/>
    </source>
</evidence>
<proteinExistence type="predicted"/>
<reference evidence="1 2" key="1">
    <citation type="submission" date="2020-04" db="EMBL/GenBank/DDBJ databases">
        <authorList>
            <person name="De Canck E."/>
        </authorList>
    </citation>
    <scope>NUCLEOTIDE SEQUENCE [LARGE SCALE GENOMIC DNA]</scope>
    <source>
        <strain evidence="1 2">LMG 3431</strain>
    </source>
</reference>
<dbReference type="PANTHER" id="PTHR36439">
    <property type="entry name" value="BLL4334 PROTEIN"/>
    <property type="match status" value="1"/>
</dbReference>
<dbReference type="Pfam" id="PF08002">
    <property type="entry name" value="DUF1697"/>
    <property type="match status" value="1"/>
</dbReference>
<name>A0A6S6YUE9_9BURK</name>
<evidence type="ECO:0000313" key="1">
    <source>
        <dbReference type="EMBL" id="CAB3631224.1"/>
    </source>
</evidence>
<sequence length="178" mass="19551">MNTKIILLRGVMPTGKNKVLMAPLRAALEAAGLCNVRTYIQSGNVIASTDLAPSSVDDLVHHVIKEQFGGDIKVLTRLPSYFADVMKNNPFKGEDPSKLYFTLLESSPDDALLRSFHALGHAPDQVRVVGDMAYVRCATKYSDLKANNNFIERKLRLVATTRNFNTVSKLIALSTVDG</sequence>
<evidence type="ECO:0008006" key="3">
    <source>
        <dbReference type="Google" id="ProtNLM"/>
    </source>
</evidence>
<keyword evidence="2" id="KW-1185">Reference proteome</keyword>
<dbReference type="InterPro" id="IPR012545">
    <property type="entry name" value="DUF1697"/>
</dbReference>
<dbReference type="SUPFAM" id="SSF160379">
    <property type="entry name" value="SP0830-like"/>
    <property type="match status" value="1"/>
</dbReference>
<dbReference type="RefSeq" id="WP_175173543.1">
    <property type="nucleotide sequence ID" value="NZ_CADIJX010000001.1"/>
</dbReference>
<dbReference type="PANTHER" id="PTHR36439:SF1">
    <property type="entry name" value="DUF1697 DOMAIN-CONTAINING PROTEIN"/>
    <property type="match status" value="1"/>
</dbReference>